<dbReference type="Gene3D" id="3.30.1050.10">
    <property type="entry name" value="SCP2 sterol-binding domain"/>
    <property type="match status" value="1"/>
</dbReference>
<accession>A0A223SE79</accession>
<sequence>MTSVEDCRNAIDRVSDRIMEVDESDRRKHLVERTISVTVRDLDTVFDMRLTQNGLEDVTSRDAGTPGDRAQVRITASGDDLVALAEDRLDFSKALFSGRVKIDASFSDLMRMRKLL</sequence>
<dbReference type="KEGG" id="ngv:CDO52_18950"/>
<dbReference type="Pfam" id="PF02036">
    <property type="entry name" value="SCP2"/>
    <property type="match status" value="1"/>
</dbReference>
<name>A0A223SE79_9ACTN</name>
<organism evidence="2 3">
    <name type="scientific">Nocardiopsis gilva YIM 90087</name>
    <dbReference type="NCBI Taxonomy" id="1235441"/>
    <lineage>
        <taxon>Bacteria</taxon>
        <taxon>Bacillati</taxon>
        <taxon>Actinomycetota</taxon>
        <taxon>Actinomycetes</taxon>
        <taxon>Streptosporangiales</taxon>
        <taxon>Nocardiopsidaceae</taxon>
        <taxon>Nocardiopsis</taxon>
    </lineage>
</organism>
<dbReference type="AlphaFoldDB" id="A0A223SE79"/>
<dbReference type="InterPro" id="IPR003033">
    <property type="entry name" value="SCP2_sterol-bd_dom"/>
</dbReference>
<evidence type="ECO:0000313" key="2">
    <source>
        <dbReference type="EMBL" id="ASU86309.1"/>
    </source>
</evidence>
<reference evidence="2 3" key="1">
    <citation type="submission" date="2017-08" db="EMBL/GenBank/DDBJ databases">
        <title>The complete genome sequence of Nocardiopsis gilva YIM 90087.</title>
        <authorList>
            <person name="Yin M."/>
            <person name="Tang S."/>
        </authorList>
    </citation>
    <scope>NUCLEOTIDE SEQUENCE [LARGE SCALE GENOMIC DNA]</scope>
    <source>
        <strain evidence="2 3">YIM 90087</strain>
    </source>
</reference>
<dbReference type="OrthoDB" id="3534000at2"/>
<evidence type="ECO:0000259" key="1">
    <source>
        <dbReference type="Pfam" id="PF02036"/>
    </source>
</evidence>
<keyword evidence="3" id="KW-1185">Reference proteome</keyword>
<dbReference type="SUPFAM" id="SSF55718">
    <property type="entry name" value="SCP-like"/>
    <property type="match status" value="1"/>
</dbReference>
<evidence type="ECO:0000313" key="3">
    <source>
        <dbReference type="Proteomes" id="UP000215005"/>
    </source>
</evidence>
<gene>
    <name evidence="2" type="ORF">CDO52_18950</name>
</gene>
<dbReference type="EMBL" id="CP022753">
    <property type="protein sequence ID" value="ASU86309.1"/>
    <property type="molecule type" value="Genomic_DNA"/>
</dbReference>
<proteinExistence type="predicted"/>
<dbReference type="Proteomes" id="UP000215005">
    <property type="component" value="Chromosome"/>
</dbReference>
<dbReference type="InterPro" id="IPR036527">
    <property type="entry name" value="SCP2_sterol-bd_dom_sf"/>
</dbReference>
<feature type="domain" description="SCP2" evidence="1">
    <location>
        <begin position="21"/>
        <end position="115"/>
    </location>
</feature>
<dbReference type="RefSeq" id="WP_026125676.1">
    <property type="nucleotide sequence ID" value="NZ_ANBG01000133.1"/>
</dbReference>
<protein>
    <submittedName>
        <fullName evidence="2">SCP-2 sterol transfer family protein</fullName>
    </submittedName>
</protein>